<dbReference type="Pfam" id="PF02518">
    <property type="entry name" value="HATPase_c"/>
    <property type="match status" value="1"/>
</dbReference>
<dbReference type="InterPro" id="IPR050428">
    <property type="entry name" value="TCS_sensor_his_kinase"/>
</dbReference>
<evidence type="ECO:0000313" key="14">
    <source>
        <dbReference type="Proteomes" id="UP000283426"/>
    </source>
</evidence>
<keyword evidence="3" id="KW-0597">Phosphoprotein</keyword>
<evidence type="ECO:0000259" key="9">
    <source>
        <dbReference type="PROSITE" id="PS50109"/>
    </source>
</evidence>
<comment type="catalytic activity">
    <reaction evidence="1">
        <text>ATP + protein L-histidine = ADP + protein N-phospho-L-histidine.</text>
        <dbReference type="EC" id="2.7.13.3"/>
    </reaction>
</comment>
<comment type="caution">
    <text evidence="12">The sequence shown here is derived from an EMBL/GenBank/DDBJ whole genome shotgun (WGS) entry which is preliminary data.</text>
</comment>
<dbReference type="Proteomes" id="UP000284243">
    <property type="component" value="Unassembled WGS sequence"/>
</dbReference>
<name>A0A1Y3ZSS8_9BACT</name>
<dbReference type="Pfam" id="PF00512">
    <property type="entry name" value="HisKA"/>
    <property type="match status" value="1"/>
</dbReference>
<evidence type="ECO:0000256" key="6">
    <source>
        <dbReference type="ARBA" id="ARBA00022777"/>
    </source>
</evidence>
<evidence type="ECO:0000313" key="16">
    <source>
        <dbReference type="Proteomes" id="UP000284434"/>
    </source>
</evidence>
<dbReference type="InterPro" id="IPR003661">
    <property type="entry name" value="HisK_dim/P_dom"/>
</dbReference>
<keyword evidence="7 8" id="KW-1133">Transmembrane helix</keyword>
<feature type="transmembrane region" description="Helical" evidence="8">
    <location>
        <begin position="137"/>
        <end position="161"/>
    </location>
</feature>
<evidence type="ECO:0000256" key="7">
    <source>
        <dbReference type="ARBA" id="ARBA00022989"/>
    </source>
</evidence>
<dbReference type="Proteomes" id="UP000284434">
    <property type="component" value="Unassembled WGS sequence"/>
</dbReference>
<dbReference type="Proteomes" id="UP001199750">
    <property type="component" value="Unassembled WGS sequence"/>
</dbReference>
<evidence type="ECO:0000256" key="4">
    <source>
        <dbReference type="ARBA" id="ARBA00022679"/>
    </source>
</evidence>
<evidence type="ECO:0000256" key="5">
    <source>
        <dbReference type="ARBA" id="ARBA00022692"/>
    </source>
</evidence>
<dbReference type="PANTHER" id="PTHR45436">
    <property type="entry name" value="SENSOR HISTIDINE KINASE YKOH"/>
    <property type="match status" value="1"/>
</dbReference>
<keyword evidence="5 8" id="KW-0812">Transmembrane</keyword>
<evidence type="ECO:0000313" key="11">
    <source>
        <dbReference type="EMBL" id="RGU55576.1"/>
    </source>
</evidence>
<dbReference type="EC" id="2.7.13.3" evidence="2"/>
<dbReference type="GO" id="GO:0000155">
    <property type="term" value="F:phosphorelay sensor kinase activity"/>
    <property type="evidence" value="ECO:0007669"/>
    <property type="project" value="InterPro"/>
</dbReference>
<feature type="transmembrane region" description="Helical" evidence="8">
    <location>
        <begin position="7"/>
        <end position="30"/>
    </location>
</feature>
<reference evidence="10" key="2">
    <citation type="submission" date="2022-01" db="EMBL/GenBank/DDBJ databases">
        <title>Collection of gut derived symbiotic bacterial strains cultured from healthy donors.</title>
        <authorList>
            <person name="Lin H."/>
            <person name="Kohout C."/>
            <person name="Waligurski E."/>
            <person name="Pamer E.G."/>
        </authorList>
    </citation>
    <scope>NUCLEOTIDE SEQUENCE</scope>
    <source>
        <strain evidence="10">DFI.1.149</strain>
    </source>
</reference>
<evidence type="ECO:0000313" key="15">
    <source>
        <dbReference type="Proteomes" id="UP000284243"/>
    </source>
</evidence>
<evidence type="ECO:0000313" key="10">
    <source>
        <dbReference type="EMBL" id="MCG4959976.1"/>
    </source>
</evidence>
<gene>
    <name evidence="12" type="ORF">DWW24_13700</name>
    <name evidence="11" type="ORF">DWW57_11705</name>
    <name evidence="13" type="ORF">DXA53_12270</name>
    <name evidence="10" type="ORF">L0P03_08960</name>
</gene>
<dbReference type="CDD" id="cd00082">
    <property type="entry name" value="HisKA"/>
    <property type="match status" value="1"/>
</dbReference>
<evidence type="ECO:0000256" key="2">
    <source>
        <dbReference type="ARBA" id="ARBA00012438"/>
    </source>
</evidence>
<dbReference type="SMART" id="SM00387">
    <property type="entry name" value="HATPase_c"/>
    <property type="match status" value="1"/>
</dbReference>
<accession>A0A1Y3ZSS8</accession>
<sequence>MKLIYRILIHLSLALPIILAAWGILFYMAIIDEVNDEVDDSLEDYSEVLITRALAGEQLPSQSDGSNNSYYLITVTADYAEKQKRIRYSDEMVHIEAKGETEPARVLRTIFKDKDRQYYELTVSTPTIEKQDLQEAILNWMLLLYFSLLLLILLVNTWVYYRSMRPLYVLLKWMDQYTIGKSQSPPDLQTNITEFRKLNEAAIQTHRRNQAIYEQQKQFIGNASHELQTPLAICQNRLEMMAESESLTEDQLTEIAKIQQTLTYIIRLNKSLLFLSKIENGQFQESQEICLNDLISSQLEDYQEIYDYKNIQVEVHQSATLTVNMNETLATALITNLLKNAFIHNKSQGKIDIEIQSDHLTICNTGHPEALDASRIFHRFYQGKHTGEGSSGLGLSIAESICKLYQLHIRYYYTGKHCFQIDFLNKSK</sequence>
<dbReference type="SUPFAM" id="SSF55874">
    <property type="entry name" value="ATPase domain of HSP90 chaperone/DNA topoisomerase II/histidine kinase"/>
    <property type="match status" value="1"/>
</dbReference>
<dbReference type="EMBL" id="JAKNDN010000015">
    <property type="protein sequence ID" value="MCG4959976.1"/>
    <property type="molecule type" value="Genomic_DNA"/>
</dbReference>
<dbReference type="Proteomes" id="UP000283426">
    <property type="component" value="Unassembled WGS sequence"/>
</dbReference>
<dbReference type="Gene3D" id="3.30.565.10">
    <property type="entry name" value="Histidine kinase-like ATPase, C-terminal domain"/>
    <property type="match status" value="1"/>
</dbReference>
<evidence type="ECO:0000256" key="1">
    <source>
        <dbReference type="ARBA" id="ARBA00000085"/>
    </source>
</evidence>
<dbReference type="InterPro" id="IPR036097">
    <property type="entry name" value="HisK_dim/P_sf"/>
</dbReference>
<dbReference type="SUPFAM" id="SSF47384">
    <property type="entry name" value="Homodimeric domain of signal transducing histidine kinase"/>
    <property type="match status" value="1"/>
</dbReference>
<dbReference type="EMBL" id="QRYW01000029">
    <property type="protein sequence ID" value="RGV23048.1"/>
    <property type="molecule type" value="Genomic_DNA"/>
</dbReference>
<evidence type="ECO:0000313" key="13">
    <source>
        <dbReference type="EMBL" id="RGY05543.1"/>
    </source>
</evidence>
<dbReference type="EMBL" id="QRYC01000016">
    <property type="protein sequence ID" value="RGU55576.1"/>
    <property type="molecule type" value="Genomic_DNA"/>
</dbReference>
<evidence type="ECO:0000256" key="8">
    <source>
        <dbReference type="SAM" id="Phobius"/>
    </source>
</evidence>
<keyword evidence="6 12" id="KW-0418">Kinase</keyword>
<dbReference type="AlphaFoldDB" id="A0A1Y3ZSS8"/>
<keyword evidence="4" id="KW-0808">Transferase</keyword>
<keyword evidence="8" id="KW-0472">Membrane</keyword>
<organism evidence="12 14">
    <name type="scientific">Odoribacter splanchnicus</name>
    <dbReference type="NCBI Taxonomy" id="28118"/>
    <lineage>
        <taxon>Bacteria</taxon>
        <taxon>Pseudomonadati</taxon>
        <taxon>Bacteroidota</taxon>
        <taxon>Bacteroidia</taxon>
        <taxon>Bacteroidales</taxon>
        <taxon>Odoribacteraceae</taxon>
        <taxon>Odoribacter</taxon>
    </lineage>
</organism>
<dbReference type="SMART" id="SM00388">
    <property type="entry name" value="HisKA"/>
    <property type="match status" value="1"/>
</dbReference>
<protein>
    <recommendedName>
        <fullName evidence="2">histidine kinase</fullName>
        <ecNumber evidence="2">2.7.13.3</ecNumber>
    </recommendedName>
</protein>
<dbReference type="GO" id="GO:0005886">
    <property type="term" value="C:plasma membrane"/>
    <property type="evidence" value="ECO:0007669"/>
    <property type="project" value="TreeGrafter"/>
</dbReference>
<dbReference type="InterPro" id="IPR005467">
    <property type="entry name" value="His_kinase_dom"/>
</dbReference>
<dbReference type="PROSITE" id="PS50109">
    <property type="entry name" value="HIS_KIN"/>
    <property type="match status" value="1"/>
</dbReference>
<dbReference type="EMBL" id="QSCO01000017">
    <property type="protein sequence ID" value="RGY05543.1"/>
    <property type="molecule type" value="Genomic_DNA"/>
</dbReference>
<proteinExistence type="predicted"/>
<reference evidence="14 15" key="1">
    <citation type="submission" date="2018-08" db="EMBL/GenBank/DDBJ databases">
        <title>A genome reference for cultivated species of the human gut microbiota.</title>
        <authorList>
            <person name="Zou Y."/>
            <person name="Xue W."/>
            <person name="Luo G."/>
        </authorList>
    </citation>
    <scope>NUCLEOTIDE SEQUENCE [LARGE SCALE GENOMIC DNA]</scope>
    <source>
        <strain evidence="12 14">AF14-6AC</strain>
        <strain evidence="11 15">AF16-14</strain>
        <strain evidence="13 16">OF03-11</strain>
    </source>
</reference>
<dbReference type="PANTHER" id="PTHR45436:SF5">
    <property type="entry name" value="SENSOR HISTIDINE KINASE TRCS"/>
    <property type="match status" value="1"/>
</dbReference>
<evidence type="ECO:0000313" key="12">
    <source>
        <dbReference type="EMBL" id="RGV23048.1"/>
    </source>
</evidence>
<dbReference type="Gene3D" id="1.10.287.130">
    <property type="match status" value="1"/>
</dbReference>
<evidence type="ECO:0000256" key="3">
    <source>
        <dbReference type="ARBA" id="ARBA00022553"/>
    </source>
</evidence>
<dbReference type="RefSeq" id="WP_022159442.1">
    <property type="nucleotide sequence ID" value="NZ_CABJFF010000016.1"/>
</dbReference>
<dbReference type="InterPro" id="IPR036890">
    <property type="entry name" value="HATPase_C_sf"/>
</dbReference>
<feature type="domain" description="Histidine kinase" evidence="9">
    <location>
        <begin position="222"/>
        <end position="416"/>
    </location>
</feature>
<dbReference type="InterPro" id="IPR003594">
    <property type="entry name" value="HATPase_dom"/>
</dbReference>